<evidence type="ECO:0000313" key="2">
    <source>
        <dbReference type="Proteomes" id="UP000546162"/>
    </source>
</evidence>
<dbReference type="AlphaFoldDB" id="A0A7W7H5Z0"/>
<organism evidence="1 2">
    <name type="scientific">Actinoplanes octamycinicus</name>
    <dbReference type="NCBI Taxonomy" id="135948"/>
    <lineage>
        <taxon>Bacteria</taxon>
        <taxon>Bacillati</taxon>
        <taxon>Actinomycetota</taxon>
        <taxon>Actinomycetes</taxon>
        <taxon>Micromonosporales</taxon>
        <taxon>Micromonosporaceae</taxon>
        <taxon>Actinoplanes</taxon>
    </lineage>
</organism>
<name>A0A7W7H5Z0_9ACTN</name>
<proteinExistence type="predicted"/>
<protein>
    <submittedName>
        <fullName evidence="1">Uncharacterized protein</fullName>
    </submittedName>
</protein>
<accession>A0A7W7H5Z0</accession>
<dbReference type="RefSeq" id="WP_185044771.1">
    <property type="nucleotide sequence ID" value="NZ_BAABFG010000005.1"/>
</dbReference>
<evidence type="ECO:0000313" key="1">
    <source>
        <dbReference type="EMBL" id="MBB4744635.1"/>
    </source>
</evidence>
<dbReference type="Proteomes" id="UP000546162">
    <property type="component" value="Unassembled WGS sequence"/>
</dbReference>
<comment type="caution">
    <text evidence="1">The sequence shown here is derived from an EMBL/GenBank/DDBJ whole genome shotgun (WGS) entry which is preliminary data.</text>
</comment>
<sequence length="67" mass="6820">MVGHLARAIAGDPEKWSLFLDRADAAAALADFAGAARRRDQLLDCLGGAPGLPGVPLAEPARLPDGG</sequence>
<reference evidence="1 2" key="1">
    <citation type="submission" date="2020-08" db="EMBL/GenBank/DDBJ databases">
        <title>Sequencing the genomes of 1000 actinobacteria strains.</title>
        <authorList>
            <person name="Klenk H.-P."/>
        </authorList>
    </citation>
    <scope>NUCLEOTIDE SEQUENCE [LARGE SCALE GENOMIC DNA]</scope>
    <source>
        <strain evidence="1 2">DSM 45809</strain>
    </source>
</reference>
<keyword evidence="2" id="KW-1185">Reference proteome</keyword>
<gene>
    <name evidence="1" type="ORF">BJY16_008094</name>
</gene>
<dbReference type="EMBL" id="JACHNB010000001">
    <property type="protein sequence ID" value="MBB4744635.1"/>
    <property type="molecule type" value="Genomic_DNA"/>
</dbReference>